<proteinExistence type="predicted"/>
<dbReference type="InterPro" id="IPR029068">
    <property type="entry name" value="Glyas_Bleomycin-R_OHBP_Dase"/>
</dbReference>
<dbReference type="PANTHER" id="PTHR43048:SF3">
    <property type="entry name" value="METHYLMALONYL-COA EPIMERASE, MITOCHONDRIAL"/>
    <property type="match status" value="1"/>
</dbReference>
<evidence type="ECO:0000256" key="1">
    <source>
        <dbReference type="ARBA" id="ARBA00022723"/>
    </source>
</evidence>
<organism evidence="3">
    <name type="scientific">marine sediment metagenome</name>
    <dbReference type="NCBI Taxonomy" id="412755"/>
    <lineage>
        <taxon>unclassified sequences</taxon>
        <taxon>metagenomes</taxon>
        <taxon>ecological metagenomes</taxon>
    </lineage>
</organism>
<dbReference type="PROSITE" id="PS51819">
    <property type="entry name" value="VOC"/>
    <property type="match status" value="1"/>
</dbReference>
<comment type="caution">
    <text evidence="3">The sequence shown here is derived from an EMBL/GenBank/DDBJ whole genome shotgun (WGS) entry which is preliminary data.</text>
</comment>
<accession>X1ILZ9</accession>
<dbReference type="GO" id="GO:0004493">
    <property type="term" value="F:methylmalonyl-CoA epimerase activity"/>
    <property type="evidence" value="ECO:0007669"/>
    <property type="project" value="TreeGrafter"/>
</dbReference>
<sequence length="173" mass="19480">MKKKSTLMIKRIIHFNVVCSDIEKSLEFYVDLLGGYLLGNREKAEIIKRKTESEGVGIALGLGNTAEYKGWVIRFGYDKNATVLDLLQWTKPPSTGKPYDKINNVGITRISLEVDDVDKVYNYLKSKGVEFISPPQVADLTPETPGKDLIKIVTARDPDGIFVQLEEFIQNQD</sequence>
<dbReference type="SUPFAM" id="SSF54593">
    <property type="entry name" value="Glyoxalase/Bleomycin resistance protein/Dihydroxybiphenyl dioxygenase"/>
    <property type="match status" value="1"/>
</dbReference>
<dbReference type="CDD" id="cd06587">
    <property type="entry name" value="VOC"/>
    <property type="match status" value="1"/>
</dbReference>
<dbReference type="PANTHER" id="PTHR43048">
    <property type="entry name" value="METHYLMALONYL-COA EPIMERASE"/>
    <property type="match status" value="1"/>
</dbReference>
<dbReference type="Gene3D" id="3.10.180.10">
    <property type="entry name" value="2,3-Dihydroxybiphenyl 1,2-Dioxygenase, domain 1"/>
    <property type="match status" value="1"/>
</dbReference>
<feature type="domain" description="VOC" evidence="2">
    <location>
        <begin position="11"/>
        <end position="168"/>
    </location>
</feature>
<dbReference type="InterPro" id="IPR051785">
    <property type="entry name" value="MMCE/EMCE_epimerase"/>
</dbReference>
<reference evidence="3" key="1">
    <citation type="journal article" date="2014" name="Front. Microbiol.">
        <title>High frequency of phylogenetically diverse reductive dehalogenase-homologous genes in deep subseafloor sedimentary metagenomes.</title>
        <authorList>
            <person name="Kawai M."/>
            <person name="Futagami T."/>
            <person name="Toyoda A."/>
            <person name="Takaki Y."/>
            <person name="Nishi S."/>
            <person name="Hori S."/>
            <person name="Arai W."/>
            <person name="Tsubouchi T."/>
            <person name="Morono Y."/>
            <person name="Uchiyama I."/>
            <person name="Ito T."/>
            <person name="Fujiyama A."/>
            <person name="Inagaki F."/>
            <person name="Takami H."/>
        </authorList>
    </citation>
    <scope>NUCLEOTIDE SEQUENCE</scope>
    <source>
        <strain evidence="3">Expedition CK06-06</strain>
    </source>
</reference>
<dbReference type="GO" id="GO:0046872">
    <property type="term" value="F:metal ion binding"/>
    <property type="evidence" value="ECO:0007669"/>
    <property type="project" value="UniProtKB-KW"/>
</dbReference>
<dbReference type="Pfam" id="PF00903">
    <property type="entry name" value="Glyoxalase"/>
    <property type="match status" value="1"/>
</dbReference>
<dbReference type="EMBL" id="BARU01028135">
    <property type="protein sequence ID" value="GAH67134.1"/>
    <property type="molecule type" value="Genomic_DNA"/>
</dbReference>
<gene>
    <name evidence="3" type="ORF">S03H2_44952</name>
</gene>
<protein>
    <recommendedName>
        <fullName evidence="2">VOC domain-containing protein</fullName>
    </recommendedName>
</protein>
<dbReference type="InterPro" id="IPR037523">
    <property type="entry name" value="VOC_core"/>
</dbReference>
<evidence type="ECO:0000313" key="3">
    <source>
        <dbReference type="EMBL" id="GAH67134.1"/>
    </source>
</evidence>
<name>X1ILZ9_9ZZZZ</name>
<keyword evidence="1" id="KW-0479">Metal-binding</keyword>
<evidence type="ECO:0000259" key="2">
    <source>
        <dbReference type="PROSITE" id="PS51819"/>
    </source>
</evidence>
<dbReference type="InterPro" id="IPR004360">
    <property type="entry name" value="Glyas_Fos-R_dOase_dom"/>
</dbReference>
<dbReference type="GO" id="GO:0046491">
    <property type="term" value="P:L-methylmalonyl-CoA metabolic process"/>
    <property type="evidence" value="ECO:0007669"/>
    <property type="project" value="TreeGrafter"/>
</dbReference>
<dbReference type="AlphaFoldDB" id="X1ILZ9"/>